<comment type="caution">
    <text evidence="2">The sequence shown here is derived from an EMBL/GenBank/DDBJ whole genome shotgun (WGS) entry which is preliminary data.</text>
</comment>
<gene>
    <name evidence="2" type="ORF">KDAU_12780</name>
</gene>
<sequence>MLAVCQTSVHGGPRTGGRCRRAASPPAGVRGVPANLFLSFFAPPQAAKEEKEENKAGT</sequence>
<keyword evidence="3" id="KW-1185">Reference proteome</keyword>
<dbReference type="EMBL" id="BIFQ01000001">
    <property type="protein sequence ID" value="GCE03949.1"/>
    <property type="molecule type" value="Genomic_DNA"/>
</dbReference>
<dbReference type="AlphaFoldDB" id="A0A401ZAS3"/>
<proteinExistence type="predicted"/>
<evidence type="ECO:0000256" key="1">
    <source>
        <dbReference type="SAM" id="MobiDB-lite"/>
    </source>
</evidence>
<evidence type="ECO:0000313" key="2">
    <source>
        <dbReference type="EMBL" id="GCE03949.1"/>
    </source>
</evidence>
<organism evidence="2 3">
    <name type="scientific">Dictyobacter aurantiacus</name>
    <dbReference type="NCBI Taxonomy" id="1936993"/>
    <lineage>
        <taxon>Bacteria</taxon>
        <taxon>Bacillati</taxon>
        <taxon>Chloroflexota</taxon>
        <taxon>Ktedonobacteria</taxon>
        <taxon>Ktedonobacterales</taxon>
        <taxon>Dictyobacteraceae</taxon>
        <taxon>Dictyobacter</taxon>
    </lineage>
</organism>
<name>A0A401ZAS3_9CHLR</name>
<protein>
    <submittedName>
        <fullName evidence="2">Uncharacterized protein</fullName>
    </submittedName>
</protein>
<evidence type="ECO:0000313" key="3">
    <source>
        <dbReference type="Proteomes" id="UP000287224"/>
    </source>
</evidence>
<dbReference type="Proteomes" id="UP000287224">
    <property type="component" value="Unassembled WGS sequence"/>
</dbReference>
<reference evidence="3" key="1">
    <citation type="submission" date="2018-12" db="EMBL/GenBank/DDBJ databases">
        <title>Tengunoibacter tsumagoiensis gen. nov., sp. nov., Dictyobacter kobayashii sp. nov., D. alpinus sp. nov., and D. joshuensis sp. nov. and description of Dictyobacteraceae fam. nov. within the order Ktedonobacterales isolated from Tengu-no-mugimeshi.</title>
        <authorList>
            <person name="Wang C.M."/>
            <person name="Zheng Y."/>
            <person name="Sakai Y."/>
            <person name="Toyoda A."/>
            <person name="Minakuchi Y."/>
            <person name="Abe K."/>
            <person name="Yokota A."/>
            <person name="Yabe S."/>
        </authorList>
    </citation>
    <scope>NUCLEOTIDE SEQUENCE [LARGE SCALE GENOMIC DNA]</scope>
    <source>
        <strain evidence="3">S-27</strain>
    </source>
</reference>
<accession>A0A401ZAS3</accession>
<feature type="region of interest" description="Disordered" evidence="1">
    <location>
        <begin position="1"/>
        <end position="25"/>
    </location>
</feature>